<feature type="domain" description="F-box" evidence="2">
    <location>
        <begin position="73"/>
        <end position="120"/>
    </location>
</feature>
<feature type="region of interest" description="Disordered" evidence="1">
    <location>
        <begin position="474"/>
        <end position="499"/>
    </location>
</feature>
<evidence type="ECO:0000259" key="2">
    <source>
        <dbReference type="PROSITE" id="PS50181"/>
    </source>
</evidence>
<dbReference type="InterPro" id="IPR001810">
    <property type="entry name" value="F-box_dom"/>
</dbReference>
<dbReference type="OrthoDB" id="1107553at2759"/>
<feature type="region of interest" description="Disordered" evidence="1">
    <location>
        <begin position="40"/>
        <end position="77"/>
    </location>
</feature>
<dbReference type="InterPro" id="IPR008979">
    <property type="entry name" value="Galactose-bd-like_sf"/>
</dbReference>
<dbReference type="InterPro" id="IPR036047">
    <property type="entry name" value="F-box-like_dom_sf"/>
</dbReference>
<evidence type="ECO:0000259" key="3">
    <source>
        <dbReference type="PROSITE" id="PS51114"/>
    </source>
</evidence>
<dbReference type="GO" id="GO:0036503">
    <property type="term" value="P:ERAD pathway"/>
    <property type="evidence" value="ECO:0007669"/>
    <property type="project" value="TreeGrafter"/>
</dbReference>
<evidence type="ECO:0000256" key="1">
    <source>
        <dbReference type="SAM" id="MobiDB-lite"/>
    </source>
</evidence>
<feature type="domain" description="FBA" evidence="3">
    <location>
        <begin position="185"/>
        <end position="302"/>
    </location>
</feature>
<dbReference type="SMART" id="SM00256">
    <property type="entry name" value="FBOX"/>
    <property type="match status" value="4"/>
</dbReference>
<dbReference type="RefSeq" id="XP_010847620.1">
    <property type="nucleotide sequence ID" value="XM_010849318.1"/>
</dbReference>
<dbReference type="FunFam" id="2.60.120.260:FF:000168">
    <property type="entry name" value="F-box only protein 6-like Protein"/>
    <property type="match status" value="1"/>
</dbReference>
<dbReference type="SUPFAM" id="SSF81383">
    <property type="entry name" value="F-box domain"/>
    <property type="match status" value="4"/>
</dbReference>
<dbReference type="GO" id="GO:0006516">
    <property type="term" value="P:glycoprotein catabolic process"/>
    <property type="evidence" value="ECO:0007669"/>
    <property type="project" value="TreeGrafter"/>
</dbReference>
<dbReference type="GO" id="GO:0005737">
    <property type="term" value="C:cytoplasm"/>
    <property type="evidence" value="ECO:0007669"/>
    <property type="project" value="UniProtKB-ARBA"/>
</dbReference>
<reference evidence="5" key="1">
    <citation type="submission" date="2025-08" db="UniProtKB">
        <authorList>
            <consortium name="RefSeq"/>
        </authorList>
    </citation>
    <scope>IDENTIFICATION</scope>
    <source>
        <tissue evidence="5">Blood</tissue>
    </source>
</reference>
<dbReference type="GeneID" id="104995446"/>
<gene>
    <name evidence="5" type="primary">FBXO17</name>
</gene>
<feature type="domain" description="FBA" evidence="3">
    <location>
        <begin position="865"/>
        <end position="1044"/>
    </location>
</feature>
<dbReference type="FunFam" id="2.60.120.260:FF:000012">
    <property type="entry name" value="F-box only protein 2"/>
    <property type="match status" value="1"/>
</dbReference>
<dbReference type="GO" id="GO:0061630">
    <property type="term" value="F:ubiquitin protein ligase activity"/>
    <property type="evidence" value="ECO:0007669"/>
    <property type="project" value="TreeGrafter"/>
</dbReference>
<keyword evidence="4" id="KW-1185">Reference proteome</keyword>
<dbReference type="PROSITE" id="PS51114">
    <property type="entry name" value="FBA"/>
    <property type="match status" value="3"/>
</dbReference>
<dbReference type="SMART" id="SM01198">
    <property type="entry name" value="FBA"/>
    <property type="match status" value="3"/>
</dbReference>
<dbReference type="CTD" id="115290"/>
<dbReference type="SUPFAM" id="SSF49785">
    <property type="entry name" value="Galactose-binding domain-like"/>
    <property type="match status" value="4"/>
</dbReference>
<dbReference type="PROSITE" id="PS50181">
    <property type="entry name" value="FBOX"/>
    <property type="match status" value="4"/>
</dbReference>
<feature type="compositionally biased region" description="Basic and acidic residues" evidence="1">
    <location>
        <begin position="484"/>
        <end position="493"/>
    </location>
</feature>
<evidence type="ECO:0000313" key="4">
    <source>
        <dbReference type="Proteomes" id="UP000515208"/>
    </source>
</evidence>
<dbReference type="InterPro" id="IPR007397">
    <property type="entry name" value="F-box-assoc_dom"/>
</dbReference>
<proteinExistence type="predicted"/>
<dbReference type="Proteomes" id="UP000515208">
    <property type="component" value="Unplaced"/>
</dbReference>
<dbReference type="AlphaFoldDB" id="A0A6P3I9S0"/>
<feature type="domain" description="F-box" evidence="2">
    <location>
        <begin position="384"/>
        <end position="431"/>
    </location>
</feature>
<organism evidence="4 5">
    <name type="scientific">Bison bison bison</name>
    <name type="common">North American plains bison</name>
    <dbReference type="NCBI Taxonomy" id="43346"/>
    <lineage>
        <taxon>Eukaryota</taxon>
        <taxon>Metazoa</taxon>
        <taxon>Chordata</taxon>
        <taxon>Craniata</taxon>
        <taxon>Vertebrata</taxon>
        <taxon>Euteleostomi</taxon>
        <taxon>Mammalia</taxon>
        <taxon>Eutheria</taxon>
        <taxon>Laurasiatheria</taxon>
        <taxon>Artiodactyla</taxon>
        <taxon>Ruminantia</taxon>
        <taxon>Pecora</taxon>
        <taxon>Bovidae</taxon>
        <taxon>Bovinae</taxon>
        <taxon>Bison</taxon>
    </lineage>
</organism>
<dbReference type="Pfam" id="PF04300">
    <property type="entry name" value="FBA"/>
    <property type="match status" value="3"/>
</dbReference>
<feature type="domain" description="F-box" evidence="2">
    <location>
        <begin position="494"/>
        <end position="541"/>
    </location>
</feature>
<feature type="domain" description="F-box" evidence="2">
    <location>
        <begin position="788"/>
        <end position="835"/>
    </location>
</feature>
<dbReference type="GO" id="GO:0019005">
    <property type="term" value="C:SCF ubiquitin ligase complex"/>
    <property type="evidence" value="ECO:0007669"/>
    <property type="project" value="TreeGrafter"/>
</dbReference>
<dbReference type="Gene3D" id="1.20.1280.50">
    <property type="match status" value="4"/>
</dbReference>
<name>A0A6P3I9S0_BISBB</name>
<evidence type="ECO:0000313" key="5">
    <source>
        <dbReference type="RefSeq" id="XP_010847620.1"/>
    </source>
</evidence>
<dbReference type="InterPro" id="IPR039752">
    <property type="entry name" value="F-box_only"/>
</dbReference>
<dbReference type="GO" id="GO:0031146">
    <property type="term" value="P:SCF-dependent proteasomal ubiquitin-dependent protein catabolic process"/>
    <property type="evidence" value="ECO:0007669"/>
    <property type="project" value="TreeGrafter"/>
</dbReference>
<dbReference type="PANTHER" id="PTHR12125">
    <property type="entry name" value="F-BOX ONLY PROTEIN 6-LIKE PROTEIN"/>
    <property type="match status" value="1"/>
</dbReference>
<dbReference type="PANTHER" id="PTHR12125:SF7">
    <property type="entry name" value="F-BOX ONLY PROTEIN 17"/>
    <property type="match status" value="1"/>
</dbReference>
<protein>
    <submittedName>
        <fullName evidence="5">F-box only protein 17</fullName>
    </submittedName>
</protein>
<sequence>MRRAESGCGGLLARTGWESGDLKGWLLGCGGDSFWAGSPAAAAAGPDEETMGASTSLGLPARVPDPHREPQEAPGPNQLPIEMLRKVLSYLPPSTLLRHCRPVCRRWRDVVDGWDLWRSILPWKHPDLWPVISTCLPPADNPGPCILGRFCERRPIGSKLTANPVGKGEDPRKGIDPRAGGCWYKGEILDLEEEGLWRELLDSGKIWISVCRRWTEQQGSDRMYQLVVKLLDANYAILHYFFHKRFPVRPRTGSFSFRIMHAFTNIKKGVRFVLFDHSVEGYDSWPEQCGVCRPQSSVIVRIRPEAVPVNHVFSSLEKGVRFVSVEQWILVMDLNNEPSGVELTNTSLLNSSLIVQVAYPSQELSLENNHPTDVRNFASQTREAVNVDQLPNELLQEVLSYLPPGTLLRHCRPVCRRWRDLVDGWDLWRSILPWKHPDLWPVIRTCLPPADDPGPCTLGRFCELRPIGRKLLRNSQNSRGLGGEPRKGPEPKETPGPNQLPIEMLREVLSYLPPRMLIRHCRLVCRRWRDVVDDWDLWRSILPWKHPNLWPVIRTCLPPADNPGPCILGRFCERRPIGRNLLRSPRGLGGSQKWTVLSREDDWTEEKENLEVMPRAYMQTSFLSSYRRYHKKQVLDLEKEGLWRELLDSGNIEICVSDWRNDRQGIDCIYQLTVHLLDANQAILDHFSPLPFPIRRGRNSVSSRASHVFSNIKKGVRFVSFERHIWDLEFRNEQYGVCLMNSTVFVRTRDQIGVACIAAAAWPGEDDLWASGGLPTRVPAPDRELEEVLDQNRLPNELLQEVLSYLPPSTLLQQCRPVCRRWRDVVDGWDLWRSILPWKHPDLWPVIRTCLPPADDPGPCILGRFCERRPIGRNLLGDSQSSRGLEGFRGWEVEHGGNGWAVEKNLIMMPGAPSQTCFVTSFEWCFKRQLVDLVMEGVWQELLDSAQIEICVADWWGARENCGCIYRLRVRLLDVYENEVVKFSASPNPVLQWTERGCRQVSHVFTNFGKGIRYVSFEQYGRDTRSWVGHYGTLVTHSSVRVRIRLS</sequence>
<dbReference type="Pfam" id="PF12937">
    <property type="entry name" value="F-box-like"/>
    <property type="match status" value="4"/>
</dbReference>
<dbReference type="Gene3D" id="2.60.120.260">
    <property type="entry name" value="Galactose-binding domain-like"/>
    <property type="match status" value="3"/>
</dbReference>
<dbReference type="KEGG" id="bbis:104995446"/>
<feature type="domain" description="FBA" evidence="3">
    <location>
        <begin position="571"/>
        <end position="748"/>
    </location>
</feature>
<accession>A0A6P3I9S0</accession>